<accession>A0ABW0IPN2</accession>
<evidence type="ECO:0000313" key="2">
    <source>
        <dbReference type="Proteomes" id="UP001596053"/>
    </source>
</evidence>
<evidence type="ECO:0000313" key="1">
    <source>
        <dbReference type="EMBL" id="MFC5420223.1"/>
    </source>
</evidence>
<gene>
    <name evidence="1" type="ORF">ACFPOB_11705</name>
</gene>
<dbReference type="Proteomes" id="UP001596053">
    <property type="component" value="Unassembled WGS sequence"/>
</dbReference>
<keyword evidence="2" id="KW-1185">Reference proteome</keyword>
<name>A0ABW0IPN2_9HYPH</name>
<protein>
    <submittedName>
        <fullName evidence="1">Uncharacterized protein</fullName>
    </submittedName>
</protein>
<sequence>MTMSLLLMSSAPAQERAIALDKPRLAQAPEPLCFCWNDGKKIAEGSMACIRTTQGRRLATCGRVINMMSWDVTENPCPES</sequence>
<dbReference type="EMBL" id="JBHSLW010000013">
    <property type="protein sequence ID" value="MFC5420223.1"/>
    <property type="molecule type" value="Genomic_DNA"/>
</dbReference>
<organism evidence="1 2">
    <name type="scientific">Bosea eneae</name>
    <dbReference type="NCBI Taxonomy" id="151454"/>
    <lineage>
        <taxon>Bacteria</taxon>
        <taxon>Pseudomonadati</taxon>
        <taxon>Pseudomonadota</taxon>
        <taxon>Alphaproteobacteria</taxon>
        <taxon>Hyphomicrobiales</taxon>
        <taxon>Boseaceae</taxon>
        <taxon>Bosea</taxon>
    </lineage>
</organism>
<comment type="caution">
    <text evidence="1">The sequence shown here is derived from an EMBL/GenBank/DDBJ whole genome shotgun (WGS) entry which is preliminary data.</text>
</comment>
<proteinExistence type="predicted"/>
<reference evidence="2" key="1">
    <citation type="journal article" date="2019" name="Int. J. Syst. Evol. Microbiol.">
        <title>The Global Catalogue of Microorganisms (GCM) 10K type strain sequencing project: providing services to taxonomists for standard genome sequencing and annotation.</title>
        <authorList>
            <consortium name="The Broad Institute Genomics Platform"/>
            <consortium name="The Broad Institute Genome Sequencing Center for Infectious Disease"/>
            <person name="Wu L."/>
            <person name="Ma J."/>
        </authorList>
    </citation>
    <scope>NUCLEOTIDE SEQUENCE [LARGE SCALE GENOMIC DNA]</scope>
    <source>
        <strain evidence="2">NCAIM B.01391</strain>
    </source>
</reference>
<dbReference type="RefSeq" id="WP_377798478.1">
    <property type="nucleotide sequence ID" value="NZ_JBHSLW010000013.1"/>
</dbReference>